<proteinExistence type="predicted"/>
<evidence type="ECO:0000256" key="2">
    <source>
        <dbReference type="ARBA" id="ARBA00022723"/>
    </source>
</evidence>
<sequence>MLSNLPNYYLARKTGGQPPLPFNYTFITTGFCNSRCLTCDIWLRDKPQKDDLTLSEWIKVFESAGNSVFWATLSGGEPFYRLDLVDMHDALVEITQPKIVNIPTNSLTARTPDWVWEMCIRHPETNLIINVSLDHCDPEKNDVIRGVPGNFEKSMNVFNTLRGFDFPNLNVGIHTVISKFNVDDIPEIADFFMDLAPDQFITEVAEQRVELATMNHDITPEAEAYEKAIHYVQEKMKRSGHWGGMSRLTRAFRLTYYNYAVKNLYEQTQAIPCFAGYASCQINYNGEVWPCCVEAVPLGNVRDRDFAEIWKGGRAKTARERIRRGECQCPLANASYSNILMHPKSLAKVATRVLV</sequence>
<keyword evidence="3" id="KW-0408">Iron</keyword>
<evidence type="ECO:0000313" key="6">
    <source>
        <dbReference type="EMBL" id="KKN75346.1"/>
    </source>
</evidence>
<dbReference type="GO" id="GO:0046872">
    <property type="term" value="F:metal ion binding"/>
    <property type="evidence" value="ECO:0007669"/>
    <property type="project" value="UniProtKB-KW"/>
</dbReference>
<dbReference type="InterPro" id="IPR007197">
    <property type="entry name" value="rSAM"/>
</dbReference>
<dbReference type="SUPFAM" id="SSF102114">
    <property type="entry name" value="Radical SAM enzymes"/>
    <property type="match status" value="1"/>
</dbReference>
<dbReference type="PANTHER" id="PTHR11228">
    <property type="entry name" value="RADICAL SAM DOMAIN PROTEIN"/>
    <property type="match status" value="1"/>
</dbReference>
<dbReference type="Gene3D" id="3.20.20.70">
    <property type="entry name" value="Aldolase class I"/>
    <property type="match status" value="1"/>
</dbReference>
<name>A0A0F9VPG1_9ZZZZ</name>
<feature type="domain" description="Radical SAM core" evidence="5">
    <location>
        <begin position="17"/>
        <end position="241"/>
    </location>
</feature>
<evidence type="ECO:0000256" key="3">
    <source>
        <dbReference type="ARBA" id="ARBA00023004"/>
    </source>
</evidence>
<dbReference type="CDD" id="cd01335">
    <property type="entry name" value="Radical_SAM"/>
    <property type="match status" value="1"/>
</dbReference>
<reference evidence="6" key="1">
    <citation type="journal article" date="2015" name="Nature">
        <title>Complex archaea that bridge the gap between prokaryotes and eukaryotes.</title>
        <authorList>
            <person name="Spang A."/>
            <person name="Saw J.H."/>
            <person name="Jorgensen S.L."/>
            <person name="Zaremba-Niedzwiedzka K."/>
            <person name="Martijn J."/>
            <person name="Lind A.E."/>
            <person name="van Eijk R."/>
            <person name="Schleper C."/>
            <person name="Guy L."/>
            <person name="Ettema T.J."/>
        </authorList>
    </citation>
    <scope>NUCLEOTIDE SEQUENCE</scope>
</reference>
<gene>
    <name evidence="6" type="ORF">LCGC14_0381980</name>
</gene>
<dbReference type="CDD" id="cd21109">
    <property type="entry name" value="SPASM"/>
    <property type="match status" value="1"/>
</dbReference>
<dbReference type="Pfam" id="PF04055">
    <property type="entry name" value="Radical_SAM"/>
    <property type="match status" value="1"/>
</dbReference>
<accession>A0A0F9VPG1</accession>
<dbReference type="PROSITE" id="PS51918">
    <property type="entry name" value="RADICAL_SAM"/>
    <property type="match status" value="1"/>
</dbReference>
<evidence type="ECO:0000259" key="5">
    <source>
        <dbReference type="PROSITE" id="PS51918"/>
    </source>
</evidence>
<dbReference type="SFLD" id="SFLDG01067">
    <property type="entry name" value="SPASM/twitch_domain_containing"/>
    <property type="match status" value="1"/>
</dbReference>
<organism evidence="6">
    <name type="scientific">marine sediment metagenome</name>
    <dbReference type="NCBI Taxonomy" id="412755"/>
    <lineage>
        <taxon>unclassified sequences</taxon>
        <taxon>metagenomes</taxon>
        <taxon>ecological metagenomes</taxon>
    </lineage>
</organism>
<dbReference type="PANTHER" id="PTHR11228:SF7">
    <property type="entry name" value="PQQA PEPTIDE CYCLASE"/>
    <property type="match status" value="1"/>
</dbReference>
<protein>
    <recommendedName>
        <fullName evidence="5">Radical SAM core domain-containing protein</fullName>
    </recommendedName>
</protein>
<dbReference type="EMBL" id="LAZR01000312">
    <property type="protein sequence ID" value="KKN75346.1"/>
    <property type="molecule type" value="Genomic_DNA"/>
</dbReference>
<dbReference type="AlphaFoldDB" id="A0A0F9VPG1"/>
<dbReference type="GO" id="GO:0003824">
    <property type="term" value="F:catalytic activity"/>
    <property type="evidence" value="ECO:0007669"/>
    <property type="project" value="InterPro"/>
</dbReference>
<dbReference type="InterPro" id="IPR058240">
    <property type="entry name" value="rSAM_sf"/>
</dbReference>
<evidence type="ECO:0000256" key="1">
    <source>
        <dbReference type="ARBA" id="ARBA00022691"/>
    </source>
</evidence>
<dbReference type="InterPro" id="IPR023885">
    <property type="entry name" value="4Fe4S-binding_SPASM_dom"/>
</dbReference>
<dbReference type="GO" id="GO:0051536">
    <property type="term" value="F:iron-sulfur cluster binding"/>
    <property type="evidence" value="ECO:0007669"/>
    <property type="project" value="UniProtKB-KW"/>
</dbReference>
<keyword evidence="2" id="KW-0479">Metal-binding</keyword>
<dbReference type="SFLD" id="SFLDS00029">
    <property type="entry name" value="Radical_SAM"/>
    <property type="match status" value="1"/>
</dbReference>
<keyword evidence="1" id="KW-0949">S-adenosyl-L-methionine</keyword>
<dbReference type="InterPro" id="IPR013785">
    <property type="entry name" value="Aldolase_TIM"/>
</dbReference>
<comment type="caution">
    <text evidence="6">The sequence shown here is derived from an EMBL/GenBank/DDBJ whole genome shotgun (WGS) entry which is preliminary data.</text>
</comment>
<keyword evidence="4" id="KW-0411">Iron-sulfur</keyword>
<dbReference type="Pfam" id="PF13186">
    <property type="entry name" value="SPASM"/>
    <property type="match status" value="1"/>
</dbReference>
<dbReference type="InterPro" id="IPR050377">
    <property type="entry name" value="Radical_SAM_PqqE_MftC-like"/>
</dbReference>
<evidence type="ECO:0000256" key="4">
    <source>
        <dbReference type="ARBA" id="ARBA00023014"/>
    </source>
</evidence>